<evidence type="ECO:0000259" key="1">
    <source>
        <dbReference type="Pfam" id="PF00561"/>
    </source>
</evidence>
<dbReference type="PRINTS" id="PR00111">
    <property type="entry name" value="ABHYDROLASE"/>
</dbReference>
<name>A0A368K8K9_9HYPH</name>
<keyword evidence="3" id="KW-1185">Reference proteome</keyword>
<proteinExistence type="predicted"/>
<protein>
    <submittedName>
        <fullName evidence="2">Alpha/beta hydrolase</fullName>
    </submittedName>
</protein>
<dbReference type="Proteomes" id="UP000253420">
    <property type="component" value="Unassembled WGS sequence"/>
</dbReference>
<dbReference type="GO" id="GO:0016020">
    <property type="term" value="C:membrane"/>
    <property type="evidence" value="ECO:0007669"/>
    <property type="project" value="TreeGrafter"/>
</dbReference>
<dbReference type="EMBL" id="QOZG01000001">
    <property type="protein sequence ID" value="RCS25698.1"/>
    <property type="molecule type" value="Genomic_DNA"/>
</dbReference>
<dbReference type="RefSeq" id="WP_114438790.1">
    <property type="nucleotide sequence ID" value="NZ_QOZG01000001.1"/>
</dbReference>
<dbReference type="Pfam" id="PF00561">
    <property type="entry name" value="Abhydrolase_1"/>
    <property type="match status" value="1"/>
</dbReference>
<dbReference type="GO" id="GO:0016787">
    <property type="term" value="F:hydrolase activity"/>
    <property type="evidence" value="ECO:0007669"/>
    <property type="project" value="UniProtKB-KW"/>
</dbReference>
<dbReference type="InterPro" id="IPR000073">
    <property type="entry name" value="AB_hydrolase_1"/>
</dbReference>
<evidence type="ECO:0000313" key="3">
    <source>
        <dbReference type="Proteomes" id="UP000253420"/>
    </source>
</evidence>
<dbReference type="InterPro" id="IPR029058">
    <property type="entry name" value="AB_hydrolase_fold"/>
</dbReference>
<dbReference type="OrthoDB" id="9804723at2"/>
<dbReference type="InterPro" id="IPR050266">
    <property type="entry name" value="AB_hydrolase_sf"/>
</dbReference>
<sequence length="288" mass="31321">MTSSYRTRAGEIAIQESYLQLLDRWPAPNQRHRVSTGEGETFVIESGPKEAPPVLLLHGTASNSAMWLGDVSGWSRHLRVFAVDIIGDAGFSAASRPPLDSDAHARWLDDVLAALSLERVSLVGISLGGWLALDFATRRPQRVEKLVVINPGGVGRPRNVLLWALPLLMLGGWGRRKMMERIAGKPSGDPSPERDAAAGFTELVFKHFRPRTASLPQFSDEALSRLTMPVMAILGGKDAFIDAPGARARLEAHVDDLKISFLPDAHHFIPGQGPQIEAFLVTSPDESG</sequence>
<comment type="caution">
    <text evidence="2">The sequence shown here is derived from an EMBL/GenBank/DDBJ whole genome shotgun (WGS) entry which is preliminary data.</text>
</comment>
<keyword evidence="2" id="KW-0378">Hydrolase</keyword>
<feature type="domain" description="AB hydrolase-1" evidence="1">
    <location>
        <begin position="52"/>
        <end position="169"/>
    </location>
</feature>
<gene>
    <name evidence="2" type="ORF">DUT91_02675</name>
</gene>
<dbReference type="SUPFAM" id="SSF53474">
    <property type="entry name" value="alpha/beta-Hydrolases"/>
    <property type="match status" value="1"/>
</dbReference>
<dbReference type="PANTHER" id="PTHR43798:SF33">
    <property type="entry name" value="HYDROLASE, PUTATIVE (AFU_ORTHOLOGUE AFUA_2G14860)-RELATED"/>
    <property type="match status" value="1"/>
</dbReference>
<dbReference type="PANTHER" id="PTHR43798">
    <property type="entry name" value="MONOACYLGLYCEROL LIPASE"/>
    <property type="match status" value="1"/>
</dbReference>
<organism evidence="2 3">
    <name type="scientific">Phyllobacterium salinisoli</name>
    <dbReference type="NCBI Taxonomy" id="1899321"/>
    <lineage>
        <taxon>Bacteria</taxon>
        <taxon>Pseudomonadati</taxon>
        <taxon>Pseudomonadota</taxon>
        <taxon>Alphaproteobacteria</taxon>
        <taxon>Hyphomicrobiales</taxon>
        <taxon>Phyllobacteriaceae</taxon>
        <taxon>Phyllobacterium</taxon>
    </lineage>
</organism>
<dbReference type="AlphaFoldDB" id="A0A368K8K9"/>
<accession>A0A368K8K9</accession>
<reference evidence="2 3" key="1">
    <citation type="submission" date="2018-07" db="EMBL/GenBank/DDBJ databases">
        <title>The draft genome of Phyllobacterium salinisoli.</title>
        <authorList>
            <person name="Liu L."/>
            <person name="Li L."/>
            <person name="Zhang X."/>
            <person name="Liang L."/>
        </authorList>
    </citation>
    <scope>NUCLEOTIDE SEQUENCE [LARGE SCALE GENOMIC DNA]</scope>
    <source>
        <strain evidence="2 3">LLAN61</strain>
    </source>
</reference>
<evidence type="ECO:0000313" key="2">
    <source>
        <dbReference type="EMBL" id="RCS25698.1"/>
    </source>
</evidence>
<dbReference type="Gene3D" id="3.40.50.1820">
    <property type="entry name" value="alpha/beta hydrolase"/>
    <property type="match status" value="1"/>
</dbReference>